<dbReference type="AlphaFoldDB" id="A0A0E9P6J7"/>
<proteinExistence type="predicted"/>
<name>A0A0E9P6J7_ANGAN</name>
<evidence type="ECO:0000313" key="1">
    <source>
        <dbReference type="EMBL" id="JAH00109.1"/>
    </source>
</evidence>
<reference evidence="1" key="1">
    <citation type="submission" date="2014-11" db="EMBL/GenBank/DDBJ databases">
        <authorList>
            <person name="Amaro Gonzalez C."/>
        </authorList>
    </citation>
    <scope>NUCLEOTIDE SEQUENCE</scope>
</reference>
<sequence>MRLYDTLFCVENYCYFLHTCFLSTQITHITEQKYK</sequence>
<reference evidence="1" key="2">
    <citation type="journal article" date="2015" name="Fish Shellfish Immunol.">
        <title>Early steps in the European eel (Anguilla anguilla)-Vibrio vulnificus interaction in the gills: Role of the RtxA13 toxin.</title>
        <authorList>
            <person name="Callol A."/>
            <person name="Pajuelo D."/>
            <person name="Ebbesson L."/>
            <person name="Teles M."/>
            <person name="MacKenzie S."/>
            <person name="Amaro C."/>
        </authorList>
    </citation>
    <scope>NUCLEOTIDE SEQUENCE</scope>
</reference>
<dbReference type="EMBL" id="GBXM01108468">
    <property type="protein sequence ID" value="JAH00109.1"/>
    <property type="molecule type" value="Transcribed_RNA"/>
</dbReference>
<organism evidence="1">
    <name type="scientific">Anguilla anguilla</name>
    <name type="common">European freshwater eel</name>
    <name type="synonym">Muraena anguilla</name>
    <dbReference type="NCBI Taxonomy" id="7936"/>
    <lineage>
        <taxon>Eukaryota</taxon>
        <taxon>Metazoa</taxon>
        <taxon>Chordata</taxon>
        <taxon>Craniata</taxon>
        <taxon>Vertebrata</taxon>
        <taxon>Euteleostomi</taxon>
        <taxon>Actinopterygii</taxon>
        <taxon>Neopterygii</taxon>
        <taxon>Teleostei</taxon>
        <taxon>Anguilliformes</taxon>
        <taxon>Anguillidae</taxon>
        <taxon>Anguilla</taxon>
    </lineage>
</organism>
<accession>A0A0E9P6J7</accession>
<protein>
    <submittedName>
        <fullName evidence="1">Uncharacterized protein</fullName>
    </submittedName>
</protein>